<feature type="region of interest" description="Disordered" evidence="1">
    <location>
        <begin position="88"/>
        <end position="107"/>
    </location>
</feature>
<feature type="transmembrane region" description="Helical" evidence="2">
    <location>
        <begin position="124"/>
        <end position="145"/>
    </location>
</feature>
<feature type="transmembrane region" description="Helical" evidence="2">
    <location>
        <begin position="293"/>
        <end position="316"/>
    </location>
</feature>
<feature type="transmembrane region" description="Helical" evidence="2">
    <location>
        <begin position="193"/>
        <end position="215"/>
    </location>
</feature>
<dbReference type="GO" id="GO:0015860">
    <property type="term" value="P:purine nucleoside transmembrane transport"/>
    <property type="evidence" value="ECO:0007669"/>
    <property type="project" value="TreeGrafter"/>
</dbReference>
<dbReference type="PANTHER" id="PTHR10590:SF4">
    <property type="entry name" value="SOLUTE CARRIER FAMILY 28 MEMBER 3"/>
    <property type="match status" value="1"/>
</dbReference>
<dbReference type="InterPro" id="IPR008276">
    <property type="entry name" value="C_nuclsd_transpt"/>
</dbReference>
<sequence>MGHNRCIHIAVQRRAHIYNVRPLLFHHRDVEISDERQEEARWREREKEISRPGHTAYLSLTTGKALMPRSGSTQDILVLLQEQEPTDTPITTTHQHQHRHDPDPLSGEERAPLPGLQALISEGLVLLVLLVVLVVMLLVLILVVLVLVVMVLLVLLLVVLVLVVLPLLVVVLPEKKFEALQGYLAEHNDQIRLIVRLVIAAGFVAIVIVACVLNFNRAVEMLVISLVTVIFLAWDWMMKRYGDRVCEELSPIRDVLGRNWFWIRWVVYVSLLGALVGWLALDTAKRGSRQLVMPILVFISSVISILFYVGFMPWLVGKTESPLLIRPYISELTCSEIHAVMTAGFASVSGSVLGAYISFGVRRQ</sequence>
<dbReference type="EMBL" id="SRLO01000053">
    <property type="protein sequence ID" value="TNN80653.1"/>
    <property type="molecule type" value="Genomic_DNA"/>
</dbReference>
<proteinExistence type="predicted"/>
<dbReference type="GO" id="GO:0005886">
    <property type="term" value="C:plasma membrane"/>
    <property type="evidence" value="ECO:0007669"/>
    <property type="project" value="TreeGrafter"/>
</dbReference>
<protein>
    <submittedName>
        <fullName evidence="3">Solute carrier family 28 member 3</fullName>
    </submittedName>
</protein>
<keyword evidence="2" id="KW-0472">Membrane</keyword>
<feature type="transmembrane region" description="Helical" evidence="2">
    <location>
        <begin position="221"/>
        <end position="238"/>
    </location>
</feature>
<gene>
    <name evidence="3" type="primary">SLC28A3</name>
    <name evidence="3" type="ORF">EYF80_009161</name>
</gene>
<keyword evidence="4" id="KW-1185">Reference proteome</keyword>
<comment type="caution">
    <text evidence="3">The sequence shown here is derived from an EMBL/GenBank/DDBJ whole genome shotgun (WGS) entry which is preliminary data.</text>
</comment>
<keyword evidence="2" id="KW-1133">Transmembrane helix</keyword>
<dbReference type="GO" id="GO:0015864">
    <property type="term" value="P:pyrimidine nucleoside transport"/>
    <property type="evidence" value="ECO:0007669"/>
    <property type="project" value="TreeGrafter"/>
</dbReference>
<evidence type="ECO:0000313" key="3">
    <source>
        <dbReference type="EMBL" id="TNN80653.1"/>
    </source>
</evidence>
<evidence type="ECO:0000256" key="1">
    <source>
        <dbReference type="SAM" id="MobiDB-lite"/>
    </source>
</evidence>
<name>A0A4Z2ITX9_9TELE</name>
<feature type="transmembrane region" description="Helical" evidence="2">
    <location>
        <begin position="337"/>
        <end position="359"/>
    </location>
</feature>
<dbReference type="GO" id="GO:0015389">
    <property type="term" value="F:pyrimidine- and adenosine-specific:sodium symporter activity"/>
    <property type="evidence" value="ECO:0007669"/>
    <property type="project" value="TreeGrafter"/>
</dbReference>
<evidence type="ECO:0000256" key="2">
    <source>
        <dbReference type="SAM" id="Phobius"/>
    </source>
</evidence>
<reference evidence="3 4" key="1">
    <citation type="submission" date="2019-03" db="EMBL/GenBank/DDBJ databases">
        <title>First draft genome of Liparis tanakae, snailfish: a comprehensive survey of snailfish specific genes.</title>
        <authorList>
            <person name="Kim W."/>
            <person name="Song I."/>
            <person name="Jeong J.-H."/>
            <person name="Kim D."/>
            <person name="Kim S."/>
            <person name="Ryu S."/>
            <person name="Song J.Y."/>
            <person name="Lee S.K."/>
        </authorList>
    </citation>
    <scope>NUCLEOTIDE SEQUENCE [LARGE SCALE GENOMIC DNA]</scope>
    <source>
        <tissue evidence="3">Muscle</tissue>
    </source>
</reference>
<organism evidence="3 4">
    <name type="scientific">Liparis tanakae</name>
    <name type="common">Tanaka's snailfish</name>
    <dbReference type="NCBI Taxonomy" id="230148"/>
    <lineage>
        <taxon>Eukaryota</taxon>
        <taxon>Metazoa</taxon>
        <taxon>Chordata</taxon>
        <taxon>Craniata</taxon>
        <taxon>Vertebrata</taxon>
        <taxon>Euteleostomi</taxon>
        <taxon>Actinopterygii</taxon>
        <taxon>Neopterygii</taxon>
        <taxon>Teleostei</taxon>
        <taxon>Neoteleostei</taxon>
        <taxon>Acanthomorphata</taxon>
        <taxon>Eupercaria</taxon>
        <taxon>Perciformes</taxon>
        <taxon>Cottioidei</taxon>
        <taxon>Cottales</taxon>
        <taxon>Liparidae</taxon>
        <taxon>Liparis</taxon>
    </lineage>
</organism>
<dbReference type="Proteomes" id="UP000314294">
    <property type="component" value="Unassembled WGS sequence"/>
</dbReference>
<dbReference type="PANTHER" id="PTHR10590">
    <property type="entry name" value="SODIUM/NUCLEOSIDE COTRANSPORTER"/>
    <property type="match status" value="1"/>
</dbReference>
<feature type="transmembrane region" description="Helical" evidence="2">
    <location>
        <begin position="259"/>
        <end position="281"/>
    </location>
</feature>
<dbReference type="AlphaFoldDB" id="A0A4Z2ITX9"/>
<dbReference type="OrthoDB" id="6075923at2759"/>
<feature type="transmembrane region" description="Helical" evidence="2">
    <location>
        <begin position="151"/>
        <end position="172"/>
    </location>
</feature>
<accession>A0A4Z2ITX9</accession>
<evidence type="ECO:0000313" key="4">
    <source>
        <dbReference type="Proteomes" id="UP000314294"/>
    </source>
</evidence>
<keyword evidence="2" id="KW-0812">Transmembrane</keyword>